<evidence type="ECO:0000313" key="9">
    <source>
        <dbReference type="Proteomes" id="UP000275076"/>
    </source>
</evidence>
<gene>
    <name evidence="8" type="ORF">D7Z54_32320</name>
</gene>
<dbReference type="Gene3D" id="3.30.70.370">
    <property type="match status" value="1"/>
</dbReference>
<dbReference type="EMBL" id="RBVX01000083">
    <property type="protein sequence ID" value="RSL29225.1"/>
    <property type="molecule type" value="Genomic_DNA"/>
</dbReference>
<name>A0A3R9QFF0_9BACI</name>
<dbReference type="GO" id="GO:0008408">
    <property type="term" value="F:3'-5' exonuclease activity"/>
    <property type="evidence" value="ECO:0007669"/>
    <property type="project" value="InterPro"/>
</dbReference>
<dbReference type="Gene3D" id="3.30.420.10">
    <property type="entry name" value="Ribonuclease H-like superfamily/Ribonuclease H"/>
    <property type="match status" value="1"/>
</dbReference>
<dbReference type="GO" id="GO:0006261">
    <property type="term" value="P:DNA-templated DNA replication"/>
    <property type="evidence" value="ECO:0007669"/>
    <property type="project" value="InterPro"/>
</dbReference>
<comment type="catalytic activity">
    <reaction evidence="5">
        <text>DNA(n) + a 2'-deoxyribonucleoside 5'-triphosphate = DNA(n+1) + diphosphate</text>
        <dbReference type="Rhea" id="RHEA:22508"/>
        <dbReference type="Rhea" id="RHEA-COMP:17339"/>
        <dbReference type="Rhea" id="RHEA-COMP:17340"/>
        <dbReference type="ChEBI" id="CHEBI:33019"/>
        <dbReference type="ChEBI" id="CHEBI:61560"/>
        <dbReference type="ChEBI" id="CHEBI:173112"/>
        <dbReference type="EC" id="2.7.7.7"/>
    </reaction>
</comment>
<dbReference type="Pfam" id="PF01612">
    <property type="entry name" value="DNA_pol_A_exo1"/>
    <property type="match status" value="1"/>
</dbReference>
<dbReference type="Proteomes" id="UP000275076">
    <property type="component" value="Unassembled WGS sequence"/>
</dbReference>
<proteinExistence type="inferred from homology"/>
<dbReference type="InterPro" id="IPR001098">
    <property type="entry name" value="DNA-dir_DNA_pol_A_palm_dom"/>
</dbReference>
<evidence type="ECO:0000256" key="4">
    <source>
        <dbReference type="ARBA" id="ARBA00022705"/>
    </source>
</evidence>
<dbReference type="SUPFAM" id="SSF53098">
    <property type="entry name" value="Ribonuclease H-like"/>
    <property type="match status" value="1"/>
</dbReference>
<evidence type="ECO:0000256" key="5">
    <source>
        <dbReference type="ARBA" id="ARBA00049244"/>
    </source>
</evidence>
<evidence type="ECO:0000256" key="2">
    <source>
        <dbReference type="ARBA" id="ARBA00012417"/>
    </source>
</evidence>
<comment type="similarity">
    <text evidence="1">Belongs to the DNA polymerase type-A family.</text>
</comment>
<dbReference type="InterPro" id="IPR036397">
    <property type="entry name" value="RNaseH_sf"/>
</dbReference>
<dbReference type="InterPro" id="IPR002298">
    <property type="entry name" value="DNA_polymerase_A"/>
</dbReference>
<evidence type="ECO:0000256" key="1">
    <source>
        <dbReference type="ARBA" id="ARBA00007705"/>
    </source>
</evidence>
<dbReference type="PANTHER" id="PTHR10133:SF27">
    <property type="entry name" value="DNA POLYMERASE NU"/>
    <property type="match status" value="1"/>
</dbReference>
<feature type="domain" description="DNA-directed DNA polymerase family A palm" evidence="7">
    <location>
        <begin position="659"/>
        <end position="919"/>
    </location>
</feature>
<dbReference type="Gene3D" id="1.20.1060.10">
    <property type="entry name" value="Taq DNA Polymerase, Chain T, domain 4"/>
    <property type="match status" value="1"/>
</dbReference>
<dbReference type="Gene3D" id="1.10.150.20">
    <property type="entry name" value="5' to 3' exonuclease, C-terminal subdomain"/>
    <property type="match status" value="1"/>
</dbReference>
<dbReference type="Pfam" id="PF00476">
    <property type="entry name" value="DNA_pol_A"/>
    <property type="match status" value="2"/>
</dbReference>
<accession>A0A3R9QFF0</accession>
<keyword evidence="4" id="KW-0235">DNA replication</keyword>
<dbReference type="SUPFAM" id="SSF56672">
    <property type="entry name" value="DNA/RNA polymerases"/>
    <property type="match status" value="1"/>
</dbReference>
<evidence type="ECO:0000256" key="6">
    <source>
        <dbReference type="SAM" id="MobiDB-lite"/>
    </source>
</evidence>
<protein>
    <recommendedName>
        <fullName evidence="3">DNA polymerase I</fullName>
        <ecNumber evidence="2">2.7.7.7</ecNumber>
    </recommendedName>
</protein>
<dbReference type="SMART" id="SM00482">
    <property type="entry name" value="POLAc"/>
    <property type="match status" value="1"/>
</dbReference>
<dbReference type="InterPro" id="IPR012337">
    <property type="entry name" value="RNaseH-like_sf"/>
</dbReference>
<dbReference type="AlphaFoldDB" id="A0A3R9QFF0"/>
<dbReference type="InterPro" id="IPR002562">
    <property type="entry name" value="3'-5'_exonuclease_dom"/>
</dbReference>
<dbReference type="GO" id="GO:0006302">
    <property type="term" value="P:double-strand break repair"/>
    <property type="evidence" value="ECO:0007669"/>
    <property type="project" value="TreeGrafter"/>
</dbReference>
<dbReference type="GO" id="GO:0003887">
    <property type="term" value="F:DNA-directed DNA polymerase activity"/>
    <property type="evidence" value="ECO:0007669"/>
    <property type="project" value="UniProtKB-EC"/>
</dbReference>
<keyword evidence="9" id="KW-1185">Reference proteome</keyword>
<dbReference type="EC" id="2.7.7.7" evidence="2"/>
<evidence type="ECO:0000313" key="8">
    <source>
        <dbReference type="EMBL" id="RSL29225.1"/>
    </source>
</evidence>
<organism evidence="8 9">
    <name type="scientific">Salibacterium salarium</name>
    <dbReference type="NCBI Taxonomy" id="284579"/>
    <lineage>
        <taxon>Bacteria</taxon>
        <taxon>Bacillati</taxon>
        <taxon>Bacillota</taxon>
        <taxon>Bacilli</taxon>
        <taxon>Bacillales</taxon>
        <taxon>Bacillaceae</taxon>
    </lineage>
</organism>
<dbReference type="GO" id="GO:0003677">
    <property type="term" value="F:DNA binding"/>
    <property type="evidence" value="ECO:0007669"/>
    <property type="project" value="InterPro"/>
</dbReference>
<reference evidence="8 9" key="1">
    <citation type="submission" date="2018-10" db="EMBL/GenBank/DDBJ databases">
        <title>Draft genome sequence of Bacillus salarius IM0101, isolated from a hypersaline soil in Inner Mongolia, China.</title>
        <authorList>
            <person name="Yamprayoonswat W."/>
            <person name="Boonvisut S."/>
            <person name="Jumpathong W."/>
            <person name="Sittihan S."/>
            <person name="Ruangsuj P."/>
            <person name="Wanthongcharoen S."/>
            <person name="Thongpramul N."/>
            <person name="Pimmason S."/>
            <person name="Yu B."/>
            <person name="Yasawong M."/>
        </authorList>
    </citation>
    <scope>NUCLEOTIDE SEQUENCE [LARGE SCALE GENOMIC DNA]</scope>
    <source>
        <strain evidence="8 9">IM0101</strain>
    </source>
</reference>
<evidence type="ECO:0000259" key="7">
    <source>
        <dbReference type="SMART" id="SM00482"/>
    </source>
</evidence>
<dbReference type="InterPro" id="IPR043502">
    <property type="entry name" value="DNA/RNA_pol_sf"/>
</dbReference>
<sequence>MKQRRASGGCRWKCRGRPVKCSYISGGIRAERRAVHLRKLRSPTEESEAGSAGGGSQAAKRRKEAKQQETAEQAFERIGAMKLSYKERGLFSAAKSAFFNGEIGRKSDGKWTKGEVFAMGREITQERHEAERGKRIAELSESKPDNYHIITDDADLPGMMQRIDEELSRQQSDPWFRKVLRYFNETDIRKKLAEQGIDIPFAQSLTVWDTETSGVDTMIDLSGGYSFWLPLLDEGYYVAYGHLTGEAQCTRSKALDIIRAFVEEAAHIKSFHNAEYDISIFRNDGLQPAGVRFNSQDAMQILNDHEESYGLKPLFTKYKRHISEEAAEMDDWTFEDLFGNTTPMLYPIEPAGIYAIKDVHKGWLLTKWQIDILIAKDGLATTYFEIRQYLPEVNTEIARTGFEIDLPELEKLREEYQAKLEEERRKLYETYGIDDDFLYEMSRQLKGEKIREWMAKQKERIAKRDEMLAKCRAEVKKANPKTKKYAQLKERIHRYESNPLPKPIPQNAPDYIHEFNLSSGDHLAYLIYDVLGIKDRTKDIAKDKAKRRSTAKEVLERYFEEEESLKPLENVSKYETLLGTFIEKIPKALEQTGRIHTSLKTISTGRYSSSGYSGKPVELAPENVTDENFLDIMRGLAECERKVSKGTNLQNIPARYEDGLRVRKSFIPRKGWAFIGSDLSSIEPRIQAHIMVIEFADHIFADMYRKGLDPYIEFASLMFDVDKELCAEKAYKDGLVSIPYRKLTKDMFLAKGYGQAEGQFVKTAVGRGVDEESAKAAYRKFDEILPGFAEMVSAAFEHLRKHGWTATIYGQKRRFPEYQQNWRRLCTLMRKCGIRDKSDPKLASKSYKLSPDDRTEFWDMIRKTGRDERAAFNHRIQGSGANILQLCMIRSYYELTLGRGWEFNLTLHDEQKSSAPLDEITPEAVELYDDIMTNTVSLEVPLKSDTVIEPRWMEEYDPDEWFSQTTE</sequence>
<comment type="caution">
    <text evidence="8">The sequence shown here is derived from an EMBL/GenBank/DDBJ whole genome shotgun (WGS) entry which is preliminary data.</text>
</comment>
<feature type="region of interest" description="Disordered" evidence="6">
    <location>
        <begin position="36"/>
        <end position="72"/>
    </location>
</feature>
<evidence type="ECO:0000256" key="3">
    <source>
        <dbReference type="ARBA" id="ARBA00020311"/>
    </source>
</evidence>
<dbReference type="PANTHER" id="PTHR10133">
    <property type="entry name" value="DNA POLYMERASE I"/>
    <property type="match status" value="1"/>
</dbReference>
<dbReference type="OrthoDB" id="9806424at2"/>